<dbReference type="SUPFAM" id="SSF100950">
    <property type="entry name" value="NagB/RpiA/CoA transferase-like"/>
    <property type="match status" value="1"/>
</dbReference>
<comment type="caution">
    <text evidence="6">The sequence shown here is derived from an EMBL/GenBank/DDBJ whole genome shotgun (WGS) entry which is preliminary data.</text>
</comment>
<dbReference type="InterPro" id="IPR002698">
    <property type="entry name" value="FTHF_cligase"/>
</dbReference>
<evidence type="ECO:0000313" key="6">
    <source>
        <dbReference type="EMBL" id="GGI11194.1"/>
    </source>
</evidence>
<reference evidence="7" key="1">
    <citation type="journal article" date="2019" name="Int. J. Syst. Evol. Microbiol.">
        <title>The Global Catalogue of Microorganisms (GCM) 10K type strain sequencing project: providing services to taxonomists for standard genome sequencing and annotation.</title>
        <authorList>
            <consortium name="The Broad Institute Genomics Platform"/>
            <consortium name="The Broad Institute Genome Sequencing Center for Infectious Disease"/>
            <person name="Wu L."/>
            <person name="Ma J."/>
        </authorList>
    </citation>
    <scope>NUCLEOTIDE SEQUENCE [LARGE SCALE GENOMIC DNA]</scope>
    <source>
        <strain evidence="7">CGMCC 1.14993</strain>
    </source>
</reference>
<feature type="binding site" evidence="4">
    <location>
        <position position="49"/>
    </location>
    <ligand>
        <name>substrate</name>
    </ligand>
</feature>
<dbReference type="Gene3D" id="3.40.50.10420">
    <property type="entry name" value="NagB/RpiA/CoA transferase-like"/>
    <property type="match status" value="1"/>
</dbReference>
<keyword evidence="5" id="KW-0460">Magnesium</keyword>
<accession>A0A8J3AJ55</accession>
<dbReference type="Proteomes" id="UP000626244">
    <property type="component" value="Unassembled WGS sequence"/>
</dbReference>
<dbReference type="OrthoDB" id="9801938at2"/>
<dbReference type="GO" id="GO:0005524">
    <property type="term" value="F:ATP binding"/>
    <property type="evidence" value="ECO:0007669"/>
    <property type="project" value="UniProtKB-KW"/>
</dbReference>
<gene>
    <name evidence="6" type="ORF">GCM10007380_06600</name>
</gene>
<dbReference type="NCBIfam" id="TIGR02727">
    <property type="entry name" value="MTHFS_bact"/>
    <property type="match status" value="1"/>
</dbReference>
<dbReference type="EC" id="6.3.3.2" evidence="5"/>
<evidence type="ECO:0000256" key="5">
    <source>
        <dbReference type="RuleBase" id="RU361279"/>
    </source>
</evidence>
<comment type="catalytic activity">
    <reaction evidence="5">
        <text>(6S)-5-formyl-5,6,7,8-tetrahydrofolate + ATP = (6R)-5,10-methenyltetrahydrofolate + ADP + phosphate</text>
        <dbReference type="Rhea" id="RHEA:10488"/>
        <dbReference type="ChEBI" id="CHEBI:30616"/>
        <dbReference type="ChEBI" id="CHEBI:43474"/>
        <dbReference type="ChEBI" id="CHEBI:57455"/>
        <dbReference type="ChEBI" id="CHEBI:57457"/>
        <dbReference type="ChEBI" id="CHEBI:456216"/>
        <dbReference type="EC" id="6.3.3.2"/>
    </reaction>
</comment>
<dbReference type="InterPro" id="IPR024185">
    <property type="entry name" value="FTHF_cligase-like_sf"/>
</dbReference>
<organism evidence="6 7">
    <name type="scientific">Gottfriedia solisilvae</name>
    <dbReference type="NCBI Taxonomy" id="1516104"/>
    <lineage>
        <taxon>Bacteria</taxon>
        <taxon>Bacillati</taxon>
        <taxon>Bacillota</taxon>
        <taxon>Bacilli</taxon>
        <taxon>Bacillales</taxon>
        <taxon>Bacillaceae</taxon>
        <taxon>Gottfriedia</taxon>
    </lineage>
</organism>
<comment type="similarity">
    <text evidence="1 5">Belongs to the 5-formyltetrahydrofolate cyclo-ligase family.</text>
</comment>
<dbReference type="Pfam" id="PF01812">
    <property type="entry name" value="5-FTHF_cyc-lig"/>
    <property type="match status" value="1"/>
</dbReference>
<keyword evidence="7" id="KW-1185">Reference proteome</keyword>
<dbReference type="GO" id="GO:0009396">
    <property type="term" value="P:folic acid-containing compound biosynthetic process"/>
    <property type="evidence" value="ECO:0007669"/>
    <property type="project" value="TreeGrafter"/>
</dbReference>
<name>A0A8J3AJ55_9BACI</name>
<evidence type="ECO:0000256" key="4">
    <source>
        <dbReference type="PIRSR" id="PIRSR006806-1"/>
    </source>
</evidence>
<dbReference type="EMBL" id="BMHB01000001">
    <property type="protein sequence ID" value="GGI11194.1"/>
    <property type="molecule type" value="Genomic_DNA"/>
</dbReference>
<evidence type="ECO:0000256" key="3">
    <source>
        <dbReference type="ARBA" id="ARBA00022840"/>
    </source>
</evidence>
<dbReference type="PANTHER" id="PTHR23407:SF1">
    <property type="entry name" value="5-FORMYLTETRAHYDROFOLATE CYCLO-LIGASE"/>
    <property type="match status" value="1"/>
</dbReference>
<keyword evidence="5" id="KW-0479">Metal-binding</keyword>
<dbReference type="GO" id="GO:0030272">
    <property type="term" value="F:5-formyltetrahydrofolate cyclo-ligase activity"/>
    <property type="evidence" value="ECO:0007669"/>
    <property type="project" value="UniProtKB-EC"/>
</dbReference>
<keyword evidence="3 4" id="KW-0067">ATP-binding</keyword>
<sequence length="187" mass="21515">MDKKEIRSAIIKKLNEITVKDRNTKSKQIIDQLITTPEWNNANTIATTMPMEHEIDTTLFIQACWRLHKDVVVPKCIHKSKEMQFFKITSFEQLEKGYFGIQEPNEFICEKINKDEIDLIVVPGVAYTSIGDRLGYGGGYYDRYLSDYAGNLVALAYDLQIVEELPIEAHDQKMPLIITETNIIKTL</sequence>
<evidence type="ECO:0000256" key="1">
    <source>
        <dbReference type="ARBA" id="ARBA00010638"/>
    </source>
</evidence>
<keyword evidence="2 4" id="KW-0547">Nucleotide-binding</keyword>
<dbReference type="GO" id="GO:0046872">
    <property type="term" value="F:metal ion binding"/>
    <property type="evidence" value="ECO:0007669"/>
    <property type="project" value="UniProtKB-KW"/>
</dbReference>
<dbReference type="PANTHER" id="PTHR23407">
    <property type="entry name" value="ATPASE INHIBITOR/5-FORMYLTETRAHYDROFOLATE CYCLO-LIGASE"/>
    <property type="match status" value="1"/>
</dbReference>
<dbReference type="PIRSF" id="PIRSF006806">
    <property type="entry name" value="FTHF_cligase"/>
    <property type="match status" value="1"/>
</dbReference>
<dbReference type="RefSeq" id="WP_087998922.1">
    <property type="nucleotide sequence ID" value="NZ_BMHB01000001.1"/>
</dbReference>
<dbReference type="GO" id="GO:0035999">
    <property type="term" value="P:tetrahydrofolate interconversion"/>
    <property type="evidence" value="ECO:0007669"/>
    <property type="project" value="TreeGrafter"/>
</dbReference>
<evidence type="ECO:0000256" key="2">
    <source>
        <dbReference type="ARBA" id="ARBA00022741"/>
    </source>
</evidence>
<dbReference type="InterPro" id="IPR037171">
    <property type="entry name" value="NagB/RpiA_transferase-like"/>
</dbReference>
<evidence type="ECO:0000313" key="7">
    <source>
        <dbReference type="Proteomes" id="UP000626244"/>
    </source>
</evidence>
<dbReference type="AlphaFoldDB" id="A0A8J3AJ55"/>
<comment type="cofactor">
    <cofactor evidence="5">
        <name>Mg(2+)</name>
        <dbReference type="ChEBI" id="CHEBI:18420"/>
    </cofactor>
</comment>
<feature type="binding site" evidence="4">
    <location>
        <begin position="3"/>
        <end position="7"/>
    </location>
    <ligand>
        <name>ATP</name>
        <dbReference type="ChEBI" id="CHEBI:30616"/>
    </ligand>
</feature>
<protein>
    <recommendedName>
        <fullName evidence="5">5-formyltetrahydrofolate cyclo-ligase</fullName>
        <ecNumber evidence="5">6.3.3.2</ecNumber>
    </recommendedName>
</protein>
<feature type="binding site" evidence="4">
    <location>
        <begin position="133"/>
        <end position="141"/>
    </location>
    <ligand>
        <name>ATP</name>
        <dbReference type="ChEBI" id="CHEBI:30616"/>
    </ligand>
</feature>
<feature type="binding site" evidence="4">
    <location>
        <position position="54"/>
    </location>
    <ligand>
        <name>substrate</name>
    </ligand>
</feature>
<proteinExistence type="inferred from homology"/>